<dbReference type="HOGENOM" id="CLU_023151_3_2_1"/>
<dbReference type="EnsemblPlants" id="OPUNC02G05160.2">
    <property type="protein sequence ID" value="OPUNC02G05160.2"/>
    <property type="gene ID" value="OPUNC02G05160"/>
</dbReference>
<proteinExistence type="predicted"/>
<dbReference type="PANTHER" id="PTHR32141">
    <property type="match status" value="1"/>
</dbReference>
<feature type="domain" description="F-box/LRR-repeat protein 15/At3g58940/PEG3-like LRR" evidence="2">
    <location>
        <begin position="1"/>
        <end position="27"/>
    </location>
</feature>
<dbReference type="AlphaFoldDB" id="A0A0E0JWB3"/>
<dbReference type="Pfam" id="PF24758">
    <property type="entry name" value="LRR_At5g56370"/>
    <property type="match status" value="1"/>
</dbReference>
<reference evidence="3" key="2">
    <citation type="submission" date="2018-05" db="EMBL/GenBank/DDBJ databases">
        <title>OpunRS2 (Oryza punctata Reference Sequence Version 2).</title>
        <authorList>
            <person name="Zhang J."/>
            <person name="Kudrna D."/>
            <person name="Lee S."/>
            <person name="Talag J."/>
            <person name="Welchert J."/>
            <person name="Wing R.A."/>
        </authorList>
    </citation>
    <scope>NUCLEOTIDE SEQUENCE [LARGE SCALE GENOMIC DNA]</scope>
</reference>
<dbReference type="Gramene" id="OPUNC02G05150.2">
    <property type="protein sequence ID" value="OPUNC02G05150.2"/>
    <property type="gene ID" value="OPUNC02G05150"/>
</dbReference>
<accession>A0A0E0JWB3</accession>
<sequence>MCFGIRNEVKMLTIFLRCYPNIETLHVQTEEAPEFTTNDVNTKFWQETGPIESVKSHLKTMVLHVFQGEQSKLPFLMFISENAGVLEQMVIKLKAGRLPAPALRAVADKRKDLLSAKWSSGAVGAAICCSGLRGSCTA</sequence>
<evidence type="ECO:0000259" key="2">
    <source>
        <dbReference type="Pfam" id="PF24758"/>
    </source>
</evidence>
<dbReference type="EnsemblPlants" id="OPUNC02G05150.2">
    <property type="protein sequence ID" value="OPUNC02G05150.2"/>
    <property type="gene ID" value="OPUNC02G05150"/>
</dbReference>
<dbReference type="Proteomes" id="UP000026962">
    <property type="component" value="Chromosome 2"/>
</dbReference>
<organism evidence="3">
    <name type="scientific">Oryza punctata</name>
    <name type="common">Red rice</name>
    <dbReference type="NCBI Taxonomy" id="4537"/>
    <lineage>
        <taxon>Eukaryota</taxon>
        <taxon>Viridiplantae</taxon>
        <taxon>Streptophyta</taxon>
        <taxon>Embryophyta</taxon>
        <taxon>Tracheophyta</taxon>
        <taxon>Spermatophyta</taxon>
        <taxon>Magnoliopsida</taxon>
        <taxon>Liliopsida</taxon>
        <taxon>Poales</taxon>
        <taxon>Poaceae</taxon>
        <taxon>BOP clade</taxon>
        <taxon>Oryzoideae</taxon>
        <taxon>Oryzeae</taxon>
        <taxon>Oryzinae</taxon>
        <taxon>Oryza</taxon>
    </lineage>
</organism>
<feature type="domain" description="FBD" evidence="1">
    <location>
        <begin position="46"/>
        <end position="91"/>
    </location>
</feature>
<protein>
    <submittedName>
        <fullName evidence="3">Uncharacterized protein</fullName>
    </submittedName>
</protein>
<keyword evidence="4" id="KW-1185">Reference proteome</keyword>
<evidence type="ECO:0000313" key="3">
    <source>
        <dbReference type="EnsemblPlants" id="OPUNC02G05150.2"/>
    </source>
</evidence>
<dbReference type="InterPro" id="IPR006566">
    <property type="entry name" value="FBD"/>
</dbReference>
<dbReference type="InterPro" id="IPR055302">
    <property type="entry name" value="F-box_dom-containing"/>
</dbReference>
<dbReference type="Pfam" id="PF08387">
    <property type="entry name" value="FBD"/>
    <property type="match status" value="1"/>
</dbReference>
<dbReference type="Gramene" id="OPUNC02G05160.2">
    <property type="protein sequence ID" value="OPUNC02G05160.2"/>
    <property type="gene ID" value="OPUNC02G05160"/>
</dbReference>
<dbReference type="InterPro" id="IPR055411">
    <property type="entry name" value="LRR_FXL15/At3g58940/PEG3-like"/>
</dbReference>
<dbReference type="PANTHER" id="PTHR32141:SF179">
    <property type="entry name" value="F-BOX DOMAIN-CONTAINING PROTEIN"/>
    <property type="match status" value="1"/>
</dbReference>
<reference evidence="3" key="1">
    <citation type="submission" date="2015-04" db="UniProtKB">
        <authorList>
            <consortium name="EnsemblPlants"/>
        </authorList>
    </citation>
    <scope>IDENTIFICATION</scope>
</reference>
<name>A0A0E0JWB3_ORYPU</name>
<evidence type="ECO:0000259" key="1">
    <source>
        <dbReference type="Pfam" id="PF08387"/>
    </source>
</evidence>
<evidence type="ECO:0000313" key="4">
    <source>
        <dbReference type="Proteomes" id="UP000026962"/>
    </source>
</evidence>